<organism evidence="7 8">
    <name type="scientific">Salinisphaera orenii MK-B5</name>
    <dbReference type="NCBI Taxonomy" id="856730"/>
    <lineage>
        <taxon>Bacteria</taxon>
        <taxon>Pseudomonadati</taxon>
        <taxon>Pseudomonadota</taxon>
        <taxon>Gammaproteobacteria</taxon>
        <taxon>Salinisphaerales</taxon>
        <taxon>Salinisphaeraceae</taxon>
        <taxon>Salinisphaera</taxon>
    </lineage>
</organism>
<dbReference type="GO" id="GO:0016020">
    <property type="term" value="C:membrane"/>
    <property type="evidence" value="ECO:0007669"/>
    <property type="project" value="UniProtKB-SubCell"/>
</dbReference>
<feature type="domain" description="O-antigen ligase-related" evidence="6">
    <location>
        <begin position="189"/>
        <end position="327"/>
    </location>
</feature>
<evidence type="ECO:0000256" key="3">
    <source>
        <dbReference type="ARBA" id="ARBA00022989"/>
    </source>
</evidence>
<feature type="transmembrane region" description="Helical" evidence="5">
    <location>
        <begin position="187"/>
        <end position="205"/>
    </location>
</feature>
<keyword evidence="4 5" id="KW-0472">Membrane</keyword>
<feature type="transmembrane region" description="Helical" evidence="5">
    <location>
        <begin position="363"/>
        <end position="383"/>
    </location>
</feature>
<keyword evidence="3 5" id="KW-1133">Transmembrane helix</keyword>
<keyword evidence="8" id="KW-1185">Reference proteome</keyword>
<reference evidence="7 8" key="1">
    <citation type="submission" date="2013-10" db="EMBL/GenBank/DDBJ databases">
        <title>Salinisphaera orenii MK-B5 Genome Sequencing.</title>
        <authorList>
            <person name="Lai Q."/>
            <person name="Li C."/>
            <person name="Shao Z."/>
        </authorList>
    </citation>
    <scope>NUCLEOTIDE SEQUENCE [LARGE SCALE GENOMIC DNA]</scope>
    <source>
        <strain evidence="7 8">MK-B5</strain>
    </source>
</reference>
<evidence type="ECO:0000256" key="2">
    <source>
        <dbReference type="ARBA" id="ARBA00022692"/>
    </source>
</evidence>
<dbReference type="Proteomes" id="UP000283993">
    <property type="component" value="Unassembled WGS sequence"/>
</dbReference>
<dbReference type="InterPro" id="IPR051533">
    <property type="entry name" value="WaaL-like"/>
</dbReference>
<dbReference type="PANTHER" id="PTHR37422:SF13">
    <property type="entry name" value="LIPOPOLYSACCHARIDE BIOSYNTHESIS PROTEIN PA4999-RELATED"/>
    <property type="match status" value="1"/>
</dbReference>
<feature type="transmembrane region" description="Helical" evidence="5">
    <location>
        <begin position="319"/>
        <end position="342"/>
    </location>
</feature>
<feature type="transmembrane region" description="Helical" evidence="5">
    <location>
        <begin position="59"/>
        <end position="77"/>
    </location>
</feature>
<sequence length="484" mass="51926">MKHKNKNELLLASIGSLSAGLFPFLGSFDERRLWLAVLLSGTPLIALASGRLTGALPRWLLSFGGPILAVGLVSSLASELPAWGLLGVAQLTLMAISACVIAAALKRQAIADARLNALCFILPAGLWSFAALSIIYTAFATGLPLRYPEPLTIFANIRFLNQYQTWVMPFLALALILPSPTCRVRPVFWYALALSIGVFIWALYWRSMGRGTALATVIATVFVALAFGRPGLRHLKWTVVLSVSGLLLNALLFPGDGAVAGMGRLVSSDSPGRIALWQLALAQIAADPWLGLGPLQFAALDNGIASHPHSAVVQWAVEWGLPAAVLLTGLLGHLLLEWLAFARRTIDPVGTRQAATDSDAMRVAITASLLAAGLHAMVSGVIVMPVSQYMLVLVIGIAGGLYLRSDTTLNEPHHPTGVATFMRASITAVVPVMCLYAMVFTVHDYRTRLAKARSEATSYIRNANQPRYWSDGTLVDISTTRLSK</sequence>
<evidence type="ECO:0000256" key="1">
    <source>
        <dbReference type="ARBA" id="ARBA00004141"/>
    </source>
</evidence>
<feature type="transmembrane region" description="Helical" evidence="5">
    <location>
        <begin position="83"/>
        <end position="105"/>
    </location>
</feature>
<dbReference type="InterPro" id="IPR007016">
    <property type="entry name" value="O-antigen_ligase-rel_domated"/>
</dbReference>
<dbReference type="Pfam" id="PF04932">
    <property type="entry name" value="Wzy_C"/>
    <property type="match status" value="1"/>
</dbReference>
<evidence type="ECO:0000256" key="4">
    <source>
        <dbReference type="ARBA" id="ARBA00023136"/>
    </source>
</evidence>
<feature type="transmembrane region" description="Helical" evidence="5">
    <location>
        <begin position="211"/>
        <end position="228"/>
    </location>
</feature>
<feature type="transmembrane region" description="Helical" evidence="5">
    <location>
        <begin position="163"/>
        <end position="180"/>
    </location>
</feature>
<evidence type="ECO:0000313" key="8">
    <source>
        <dbReference type="Proteomes" id="UP000283993"/>
    </source>
</evidence>
<evidence type="ECO:0000256" key="5">
    <source>
        <dbReference type="SAM" id="Phobius"/>
    </source>
</evidence>
<dbReference type="EMBL" id="AYKH01000025">
    <property type="protein sequence ID" value="ROO25969.1"/>
    <property type="molecule type" value="Genomic_DNA"/>
</dbReference>
<name>A0A423PK64_9GAMM</name>
<dbReference type="AlphaFoldDB" id="A0A423PK64"/>
<proteinExistence type="predicted"/>
<evidence type="ECO:0000313" key="7">
    <source>
        <dbReference type="EMBL" id="ROO25969.1"/>
    </source>
</evidence>
<comment type="subcellular location">
    <subcellularLocation>
        <location evidence="1">Membrane</location>
        <topology evidence="1">Multi-pass membrane protein</topology>
    </subcellularLocation>
</comment>
<protein>
    <recommendedName>
        <fullName evidence="6">O-antigen ligase-related domain-containing protein</fullName>
    </recommendedName>
</protein>
<feature type="transmembrane region" description="Helical" evidence="5">
    <location>
        <begin position="117"/>
        <end position="143"/>
    </location>
</feature>
<dbReference type="RefSeq" id="WP_123631602.1">
    <property type="nucleotide sequence ID" value="NZ_AYKH01000025.1"/>
</dbReference>
<dbReference type="PANTHER" id="PTHR37422">
    <property type="entry name" value="TEICHURONIC ACID BIOSYNTHESIS PROTEIN TUAE"/>
    <property type="match status" value="1"/>
</dbReference>
<gene>
    <name evidence="7" type="ORF">SAOR_11685</name>
</gene>
<evidence type="ECO:0000259" key="6">
    <source>
        <dbReference type="Pfam" id="PF04932"/>
    </source>
</evidence>
<feature type="transmembrane region" description="Helical" evidence="5">
    <location>
        <begin position="33"/>
        <end position="52"/>
    </location>
</feature>
<accession>A0A423PK64</accession>
<feature type="transmembrane region" description="Helical" evidence="5">
    <location>
        <begin position="417"/>
        <end position="439"/>
    </location>
</feature>
<feature type="transmembrane region" description="Helical" evidence="5">
    <location>
        <begin position="235"/>
        <end position="253"/>
    </location>
</feature>
<keyword evidence="2 5" id="KW-0812">Transmembrane</keyword>
<comment type="caution">
    <text evidence="7">The sequence shown here is derived from an EMBL/GenBank/DDBJ whole genome shotgun (WGS) entry which is preliminary data.</text>
</comment>
<feature type="transmembrane region" description="Helical" evidence="5">
    <location>
        <begin position="9"/>
        <end position="27"/>
    </location>
</feature>